<organism evidence="2 3">
    <name type="scientific">Streptosporangium fragile</name>
    <dbReference type="NCBI Taxonomy" id="46186"/>
    <lineage>
        <taxon>Bacteria</taxon>
        <taxon>Bacillati</taxon>
        <taxon>Actinomycetota</taxon>
        <taxon>Actinomycetes</taxon>
        <taxon>Streptosporangiales</taxon>
        <taxon>Streptosporangiaceae</taxon>
        <taxon>Streptosporangium</taxon>
    </lineage>
</organism>
<feature type="compositionally biased region" description="Low complexity" evidence="1">
    <location>
        <begin position="25"/>
        <end position="35"/>
    </location>
</feature>
<name>A0ABN3VZN3_9ACTN</name>
<protein>
    <submittedName>
        <fullName evidence="2">Uncharacterized protein</fullName>
    </submittedName>
</protein>
<keyword evidence="3" id="KW-1185">Reference proteome</keyword>
<dbReference type="Proteomes" id="UP001500831">
    <property type="component" value="Unassembled WGS sequence"/>
</dbReference>
<reference evidence="2 3" key="1">
    <citation type="journal article" date="2019" name="Int. J. Syst. Evol. Microbiol.">
        <title>The Global Catalogue of Microorganisms (GCM) 10K type strain sequencing project: providing services to taxonomists for standard genome sequencing and annotation.</title>
        <authorList>
            <consortium name="The Broad Institute Genomics Platform"/>
            <consortium name="The Broad Institute Genome Sequencing Center for Infectious Disease"/>
            <person name="Wu L."/>
            <person name="Ma J."/>
        </authorList>
    </citation>
    <scope>NUCLEOTIDE SEQUENCE [LARGE SCALE GENOMIC DNA]</scope>
    <source>
        <strain evidence="2 3">JCM 6242</strain>
    </source>
</reference>
<feature type="compositionally biased region" description="Gly residues" evidence="1">
    <location>
        <begin position="72"/>
        <end position="84"/>
    </location>
</feature>
<proteinExistence type="predicted"/>
<dbReference type="EMBL" id="BAAAVI010000029">
    <property type="protein sequence ID" value="GAA2879411.1"/>
    <property type="molecule type" value="Genomic_DNA"/>
</dbReference>
<gene>
    <name evidence="2" type="ORF">GCM10010517_41690</name>
</gene>
<evidence type="ECO:0000256" key="1">
    <source>
        <dbReference type="SAM" id="MobiDB-lite"/>
    </source>
</evidence>
<evidence type="ECO:0000313" key="3">
    <source>
        <dbReference type="Proteomes" id="UP001500831"/>
    </source>
</evidence>
<feature type="region of interest" description="Disordered" evidence="1">
    <location>
        <begin position="1"/>
        <end position="114"/>
    </location>
</feature>
<evidence type="ECO:0000313" key="2">
    <source>
        <dbReference type="EMBL" id="GAA2879411.1"/>
    </source>
</evidence>
<accession>A0ABN3VZN3</accession>
<sequence>MACARAASAAERDVPLPAVSGTSWAATRTAAARAASPSAMYTKAPPGDPAGGTDGKGRGCRGPVRQGRSGAQTGGHGAAGGADGGGRDGREARGADGGGRGRPEKEEPRRGERP</sequence>
<comment type="caution">
    <text evidence="2">The sequence shown here is derived from an EMBL/GenBank/DDBJ whole genome shotgun (WGS) entry which is preliminary data.</text>
</comment>
<feature type="compositionally biased region" description="Basic and acidic residues" evidence="1">
    <location>
        <begin position="85"/>
        <end position="114"/>
    </location>
</feature>